<evidence type="ECO:0000259" key="8">
    <source>
        <dbReference type="Pfam" id="PF03648"/>
    </source>
</evidence>
<proteinExistence type="inferred from homology"/>
<evidence type="ECO:0000256" key="7">
    <source>
        <dbReference type="RuleBase" id="RU361198"/>
    </source>
</evidence>
<reference evidence="11 12" key="1">
    <citation type="submission" date="2018-09" db="EMBL/GenBank/DDBJ databases">
        <title>Murine metabolic-syndrome-specific gut microbial biobank.</title>
        <authorList>
            <person name="Liu C."/>
        </authorList>
    </citation>
    <scope>NUCLEOTIDE SEQUENCE [LARGE SCALE GENOMIC DNA]</scope>
    <source>
        <strain evidence="11 12">0.1X-D8-26</strain>
    </source>
</reference>
<comment type="subunit">
    <text evidence="7">Homodimer.</text>
</comment>
<evidence type="ECO:0000256" key="1">
    <source>
        <dbReference type="ARBA" id="ARBA00008833"/>
    </source>
</evidence>
<keyword evidence="6 7" id="KW-0624">Polysaccharide degradation</keyword>
<dbReference type="Pfam" id="PF03648">
    <property type="entry name" value="Glyco_hydro_67N"/>
    <property type="match status" value="1"/>
</dbReference>
<dbReference type="InterPro" id="IPR005154">
    <property type="entry name" value="Glyco_hydro_67_aGlcAse_N"/>
</dbReference>
<dbReference type="EMBL" id="RAZM01000079">
    <property type="protein sequence ID" value="RLT78834.1"/>
    <property type="molecule type" value="Genomic_DNA"/>
</dbReference>
<feature type="domain" description="Alpha glucuronidase N-terminal" evidence="8">
    <location>
        <begin position="77"/>
        <end position="115"/>
    </location>
</feature>
<keyword evidence="2 7" id="KW-0858">Xylan degradation</keyword>
<evidence type="ECO:0000256" key="3">
    <source>
        <dbReference type="ARBA" id="ARBA00022801"/>
    </source>
</evidence>
<evidence type="ECO:0000313" key="11">
    <source>
        <dbReference type="EMBL" id="RLT78834.1"/>
    </source>
</evidence>
<keyword evidence="3 7" id="KW-0378">Hydrolase</keyword>
<name>A0A3L7YZT4_9BACE</name>
<dbReference type="Gene3D" id="3.30.379.10">
    <property type="entry name" value="Chitobiase/beta-hexosaminidase domain 2-like"/>
    <property type="match status" value="1"/>
</dbReference>
<sequence length="726" mass="82589">MNFELLFVRIISILLALFFGLSSHAEDGSALWLRYATGTKAEISCRKQSPTLNIAVSELQKYWKGGLPVDLEVNATKELRALGNEGYTIRTSADGKQITIASSGEQGVLYGVYHLLRLQAAEQLSESNSDSTPNSKLRVLNISEKPDYRIRILNHWDNLDGTIERGYAGHSLWKWEELPAVVSPRYEAYARANASIGINATVLNNVNASPKILSYEYLQKVKVLADIFRPYGLKVYLSINFSSPAALGGLPTSDPLNKEVIAWWKKKTKEIYSLIPDFGGFLVKANSEGQPGPCDYGRTHAEGANMLADVLKTYRGIVMWRAFVYSPTDSDRAKQAYLEFEPLDGKFRDNVIVQIKNGPIDFQPREPFSPLFGAMKKTPVMPEFQITQEYLGFSNHLAFLAPMWKECLDSDTYVQGAGSTIARVTDGSLFAHPLTAIAGVTNIGDDINWCGHPFAQANWYAFGRLAWKHSLSSEEIGEEWLKQTFLPIAGQPSHNSVNETSQKERQELHSQLSLLNSQLLQESREAVVDYMMPLGLHHIFAWGHHYGPEPWCDIPGARPDWMPSYYHRADDSGIGFDRSSKGSNATAQYHSPLCEQLDDVNTCPEKLLLWFHHVPWNHRMKSGRTLWAELCYAYDRGVQEIRNFQKLWAPMEKYIDPERFRDVQHRLKIQARDAVWWKDACLLYFQQFSKQPIPYELERPVHELKDMMEYKLNITNFECPPYGIIK</sequence>
<evidence type="ECO:0000256" key="6">
    <source>
        <dbReference type="ARBA" id="ARBA00023326"/>
    </source>
</evidence>
<comment type="catalytic activity">
    <reaction evidence="7">
        <text>Hydrolysis of (1-&gt;2)-alpha-D-(4-O-methyl)glucuronosyl links in the main chain of hardwood xylans.</text>
        <dbReference type="EC" id="3.2.1.131"/>
    </reaction>
</comment>
<comment type="caution">
    <text evidence="11">The sequence shown here is derived from an EMBL/GenBank/DDBJ whole genome shotgun (WGS) entry which is preliminary data.</text>
</comment>
<dbReference type="GO" id="GO:0045493">
    <property type="term" value="P:xylan catabolic process"/>
    <property type="evidence" value="ECO:0007669"/>
    <property type="project" value="UniProtKB-KW"/>
</dbReference>
<evidence type="ECO:0000259" key="9">
    <source>
        <dbReference type="Pfam" id="PF07477"/>
    </source>
</evidence>
<evidence type="ECO:0000256" key="2">
    <source>
        <dbReference type="ARBA" id="ARBA00022651"/>
    </source>
</evidence>
<dbReference type="InterPro" id="IPR011099">
    <property type="entry name" value="Glyco_hydro_67_C"/>
</dbReference>
<keyword evidence="5 7" id="KW-0326">Glycosidase</keyword>
<dbReference type="InterPro" id="IPR011100">
    <property type="entry name" value="Glyco_hydro_67_cat"/>
</dbReference>
<dbReference type="GO" id="GO:0033939">
    <property type="term" value="F:xylan alpha-1,2-glucuronosidase activity"/>
    <property type="evidence" value="ECO:0007669"/>
    <property type="project" value="UniProtKB-EC"/>
</dbReference>
<evidence type="ECO:0000259" key="10">
    <source>
        <dbReference type="Pfam" id="PF07488"/>
    </source>
</evidence>
<gene>
    <name evidence="11" type="ORF">D7Y07_17055</name>
</gene>
<protein>
    <recommendedName>
        <fullName evidence="7">Xylan alpha-1,2-glucuronidase</fullName>
        <ecNumber evidence="7">3.2.1.131</ecNumber>
    </recommendedName>
</protein>
<dbReference type="Gene3D" id="3.20.20.80">
    <property type="entry name" value="Glycosidases"/>
    <property type="match status" value="1"/>
</dbReference>
<evidence type="ECO:0000256" key="4">
    <source>
        <dbReference type="ARBA" id="ARBA00023277"/>
    </source>
</evidence>
<dbReference type="EC" id="3.2.1.131" evidence="7"/>
<dbReference type="PANTHER" id="PTHR39207:SF1">
    <property type="entry name" value="ALPHA-GLUCURONIDASE A"/>
    <property type="match status" value="1"/>
</dbReference>
<dbReference type="AlphaFoldDB" id="A0A3L7YZT4"/>
<comment type="similarity">
    <text evidence="1 7">Belongs to the glycosyl hydrolase 67 family.</text>
</comment>
<dbReference type="STRING" id="1235814.GCA_000613385_00464"/>
<keyword evidence="4 7" id="KW-0119">Carbohydrate metabolism</keyword>
<dbReference type="PANTHER" id="PTHR39207">
    <property type="entry name" value="ALPHA-GLUCURONIDASE A"/>
    <property type="match status" value="1"/>
</dbReference>
<dbReference type="SUPFAM" id="SSF51445">
    <property type="entry name" value="(Trans)glycosidases"/>
    <property type="match status" value="1"/>
</dbReference>
<dbReference type="Gene3D" id="3.90.1330.10">
    <property type="entry name" value="Alpha-glucuronidase, C-terminal domain"/>
    <property type="match status" value="1"/>
</dbReference>
<organism evidence="11 12">
    <name type="scientific">Bacteroides acidifaciens</name>
    <dbReference type="NCBI Taxonomy" id="85831"/>
    <lineage>
        <taxon>Bacteria</taxon>
        <taxon>Pseudomonadati</taxon>
        <taxon>Bacteroidota</taxon>
        <taxon>Bacteroidia</taxon>
        <taxon>Bacteroidales</taxon>
        <taxon>Bacteroidaceae</taxon>
        <taxon>Bacteroides</taxon>
    </lineage>
</organism>
<dbReference type="GO" id="GO:0005576">
    <property type="term" value="C:extracellular region"/>
    <property type="evidence" value="ECO:0007669"/>
    <property type="project" value="InterPro"/>
</dbReference>
<dbReference type="InterPro" id="IPR037054">
    <property type="entry name" value="A-glucoronidase_C_sf"/>
</dbReference>
<dbReference type="InterPro" id="IPR017853">
    <property type="entry name" value="GH"/>
</dbReference>
<evidence type="ECO:0000256" key="5">
    <source>
        <dbReference type="ARBA" id="ARBA00023295"/>
    </source>
</evidence>
<dbReference type="GO" id="GO:0046559">
    <property type="term" value="F:alpha-glucuronidase activity"/>
    <property type="evidence" value="ECO:0007669"/>
    <property type="project" value="InterPro"/>
</dbReference>
<dbReference type="Pfam" id="PF07488">
    <property type="entry name" value="Glyco_hydro_67M"/>
    <property type="match status" value="1"/>
</dbReference>
<dbReference type="Proteomes" id="UP000267159">
    <property type="component" value="Unassembled WGS sequence"/>
</dbReference>
<dbReference type="RefSeq" id="WP_121767130.1">
    <property type="nucleotide sequence ID" value="NZ_RAZM01000079.1"/>
</dbReference>
<accession>A0A3L7YZT4</accession>
<feature type="domain" description="Glycosyl hydrolase family 67 catalytic" evidence="10">
    <location>
        <begin position="135"/>
        <end position="449"/>
    </location>
</feature>
<feature type="domain" description="Glycosyl hydrolase family 67 C-terminal" evidence="9">
    <location>
        <begin position="450"/>
        <end position="695"/>
    </location>
</feature>
<dbReference type="Pfam" id="PF07477">
    <property type="entry name" value="Glyco_hydro_67C"/>
    <property type="match status" value="1"/>
</dbReference>
<dbReference type="SUPFAM" id="SSF55545">
    <property type="entry name" value="beta-N-acetylhexosaminidase-like domain"/>
    <property type="match status" value="1"/>
</dbReference>
<evidence type="ECO:0000313" key="12">
    <source>
        <dbReference type="Proteomes" id="UP000267159"/>
    </source>
</evidence>
<dbReference type="InterPro" id="IPR029018">
    <property type="entry name" value="Hex-like_dom2"/>
</dbReference>